<dbReference type="SUPFAM" id="SSF100950">
    <property type="entry name" value="NagB/RpiA/CoA transferase-like"/>
    <property type="match status" value="1"/>
</dbReference>
<dbReference type="Proteomes" id="UP000186905">
    <property type="component" value="Unassembled WGS sequence"/>
</dbReference>
<keyword evidence="2" id="KW-0378">Hydrolase</keyword>
<evidence type="ECO:0000313" key="3">
    <source>
        <dbReference type="Proteomes" id="UP000186905"/>
    </source>
</evidence>
<dbReference type="AlphaFoldDB" id="A0A1Q9H1B4"/>
<dbReference type="EMBL" id="MJIL01000042">
    <property type="protein sequence ID" value="OLQ81378.1"/>
    <property type="molecule type" value="Genomic_DNA"/>
</dbReference>
<accession>A0A1Q9H1B4</accession>
<protein>
    <submittedName>
        <fullName evidence="2">Acetyl-CoA hydrolase</fullName>
    </submittedName>
</protein>
<dbReference type="GO" id="GO:0006083">
    <property type="term" value="P:acetate metabolic process"/>
    <property type="evidence" value="ECO:0007669"/>
    <property type="project" value="InterPro"/>
</dbReference>
<evidence type="ECO:0000313" key="2">
    <source>
        <dbReference type="EMBL" id="OLQ81378.1"/>
    </source>
</evidence>
<dbReference type="Pfam" id="PF13336">
    <property type="entry name" value="AcetylCoA_hyd_C"/>
    <property type="match status" value="1"/>
</dbReference>
<proteinExistence type="predicted"/>
<dbReference type="InterPro" id="IPR038460">
    <property type="entry name" value="AcetylCoA_hyd_C_sf"/>
</dbReference>
<dbReference type="GO" id="GO:0016787">
    <property type="term" value="F:hydrolase activity"/>
    <property type="evidence" value="ECO:0007669"/>
    <property type="project" value="UniProtKB-KW"/>
</dbReference>
<dbReference type="STRING" id="1903952.BIT28_27670"/>
<name>A0A1Q9H1B4_9GAMM</name>
<evidence type="ECO:0000259" key="1">
    <source>
        <dbReference type="Pfam" id="PF13336"/>
    </source>
</evidence>
<dbReference type="GO" id="GO:0008775">
    <property type="term" value="F:acetate CoA-transferase activity"/>
    <property type="evidence" value="ECO:0007669"/>
    <property type="project" value="InterPro"/>
</dbReference>
<comment type="caution">
    <text evidence="2">The sequence shown here is derived from an EMBL/GenBank/DDBJ whole genome shotgun (WGS) entry which is preliminary data.</text>
</comment>
<dbReference type="Gene3D" id="3.40.1080.20">
    <property type="entry name" value="Acetyl-CoA hydrolase/transferase C-terminal domain"/>
    <property type="match status" value="1"/>
</dbReference>
<feature type="domain" description="Acetyl-CoA hydrolase/transferase C-terminal" evidence="1">
    <location>
        <begin position="465"/>
        <end position="632"/>
    </location>
</feature>
<dbReference type="InterPro" id="IPR026888">
    <property type="entry name" value="AcetylCoA_hyd_C"/>
</dbReference>
<dbReference type="PANTHER" id="PTHR21432">
    <property type="entry name" value="ACETYL-COA HYDROLASE-RELATED"/>
    <property type="match status" value="1"/>
</dbReference>
<keyword evidence="3" id="KW-1185">Reference proteome</keyword>
<dbReference type="InterPro" id="IPR037171">
    <property type="entry name" value="NagB/RpiA_transferase-like"/>
</dbReference>
<dbReference type="OrthoDB" id="9801795at2"/>
<organism evidence="2 3">
    <name type="scientific">Photobacterium proteolyticum</name>
    <dbReference type="NCBI Taxonomy" id="1903952"/>
    <lineage>
        <taxon>Bacteria</taxon>
        <taxon>Pseudomonadati</taxon>
        <taxon>Pseudomonadota</taxon>
        <taxon>Gammaproteobacteria</taxon>
        <taxon>Vibrionales</taxon>
        <taxon>Vibrionaceae</taxon>
        <taxon>Photobacterium</taxon>
    </lineage>
</organism>
<dbReference type="InterPro" id="IPR046433">
    <property type="entry name" value="ActCoA_hydro"/>
</dbReference>
<dbReference type="RefSeq" id="WP_075761953.1">
    <property type="nucleotide sequence ID" value="NZ_MJIL01000042.1"/>
</dbReference>
<reference evidence="2 3" key="1">
    <citation type="submission" date="2016-09" db="EMBL/GenBank/DDBJ databases">
        <title>Photobacterium proteolyticum sp. nov. a protease producing bacterium isolated from ocean sediments of Laizhou Bay.</title>
        <authorList>
            <person name="Li Y."/>
        </authorList>
    </citation>
    <scope>NUCLEOTIDE SEQUENCE [LARGE SCALE GENOMIC DNA]</scope>
    <source>
        <strain evidence="2 3">13-12</strain>
    </source>
</reference>
<dbReference type="Gene3D" id="3.30.750.70">
    <property type="entry name" value="4-hydroxybutyrate coenzyme like domains"/>
    <property type="match status" value="1"/>
</dbReference>
<dbReference type="PANTHER" id="PTHR21432:SF20">
    <property type="entry name" value="ACETYL-COA HYDROLASE"/>
    <property type="match status" value="1"/>
</dbReference>
<gene>
    <name evidence="2" type="ORF">BIT28_27670</name>
</gene>
<sequence length="750" mass="82766">MSVLELVDTHVTHVTHVATNAASQAKPAAPEFADAEKLVDHIIEVVGKEIVLGAPLAIGKPIAFINALYQRAKADPSITLRIETGITLEKPVGKSQLEKNFLEPFVEREFEGVPDIDYIMDLRKGAVPSNITVSEFFFKAGSFLNSPQQQNYTSTNYTHAVRDLLDKGVNVVGQLVAKRTIDGVTTYSLCSNSDLALDFAPVLKEMQDSGKPVAMIAEVNSNMPFMQNHAEVADNVFDFVLDQNLKPDNKDYALFAAPHASISPEDHMIGFYASTLVKDGGTLQVGIGSLSSALIYSTLLRHQNNAVYNQIVDELHVAEKFPVTRLVGDRGIFEEGLYGCSELMVDGFMNLYKAGILKREVFEDLTVQTLLNKKKITTDVSVSTLLTLLEHGAIHQQLTAKDVGYLKRIGVFRGSVEFFNGQLQAQHQTMKANLGDAEALQWITKFCLGDKLSGGAVMHGAFFIGPKDFYEALNNLSDEDHKKFCMTSVNYVNDLYDHFIGSQQLKQAQRKHARFINSAMMVTLNGSAISDALENGQVVSGVGGQYNFVAQSHQLPDSRSIMKLRSCSVRNGKLKSNIMFNYGHTTIPRQLRDIVITEYGIADLRGKPDHVVYTELIKIADSRFQQQLLDQAKAAGKVAKDYTIPVEFGNNTPEAIQGIYQKFTQQNIFGPFPFGCSFTAEELQLGKALKALKAKTATPKGKIKCILNAITTPKPDKTIQPLLKRIGLENPTSIQDKLTQRLLIAELRGR</sequence>